<dbReference type="OrthoDB" id="546434at2759"/>
<dbReference type="PROSITE" id="PS50212">
    <property type="entry name" value="RASGEF_NTER"/>
    <property type="match status" value="1"/>
</dbReference>
<reference evidence="6" key="1">
    <citation type="journal article" date="2020" name="Fungal Divers.">
        <title>Resolving the Mortierellaceae phylogeny through synthesis of multi-gene phylogenetics and phylogenomics.</title>
        <authorList>
            <person name="Vandepol N."/>
            <person name="Liber J."/>
            <person name="Desiro A."/>
            <person name="Na H."/>
            <person name="Kennedy M."/>
            <person name="Barry K."/>
            <person name="Grigoriev I.V."/>
            <person name="Miller A.N."/>
            <person name="O'Donnell K."/>
            <person name="Stajich J.E."/>
            <person name="Bonito G."/>
        </authorList>
    </citation>
    <scope>NUCLEOTIDE SEQUENCE</scope>
    <source>
        <strain evidence="6">REB-010B</strain>
    </source>
</reference>
<feature type="domain" description="Ras-GEF" evidence="4">
    <location>
        <begin position="1431"/>
        <end position="1654"/>
    </location>
</feature>
<feature type="region of interest" description="Disordered" evidence="3">
    <location>
        <begin position="734"/>
        <end position="800"/>
    </location>
</feature>
<dbReference type="GO" id="GO:0007265">
    <property type="term" value="P:Ras protein signal transduction"/>
    <property type="evidence" value="ECO:0007669"/>
    <property type="project" value="TreeGrafter"/>
</dbReference>
<feature type="compositionally biased region" description="Polar residues" evidence="3">
    <location>
        <begin position="854"/>
        <end position="867"/>
    </location>
</feature>
<feature type="compositionally biased region" description="Polar residues" evidence="3">
    <location>
        <begin position="1599"/>
        <end position="1610"/>
    </location>
</feature>
<dbReference type="SMART" id="SM00229">
    <property type="entry name" value="RasGEFN"/>
    <property type="match status" value="1"/>
</dbReference>
<feature type="compositionally biased region" description="Polar residues" evidence="3">
    <location>
        <begin position="1734"/>
        <end position="1751"/>
    </location>
</feature>
<sequence>MHHYRRASKDSLSIDYSRSPQATYENNLQQLHEGSVHSSTMASASYTSLSTLPLPLASKQTLSSKRMRPPLAEISISKTPSILSASVLAFDPNSHPHHIENTQTGSSERSRNNMYNINNIKSTSNGNSNQHPDAGELHLQVHSNFTTLRPPPILGTHSGLRPDDSRQSPQTATVRNQDVDGLLPARTNSVPVTRTATASAAGTTPTTTTTATTMRSTNDRMHGKRAVPRGYYSRDAKAIRTRIRKLWQDPRQTEHGQSRHDPKNQYVLLEESLTGILQIVPPIIQNAKAPALGLNLTHTVALPESSIARPSAPTSVSINTAESSAGSTTALPSSPPPWDADLPLLPRTSPLSNQSSKSNGSTPSTPMRTRARTNSSNSASTTSATRYQIATSFLQPSEPSLTDVAQPTIRSPTIVSSLGEPALSTIAASAVSSFSSNPLDKTSSPSRLAESNEILISMLLTLSNTFTAAIRTLCEQQKEKVLHDKMTLDLLTRWEQEAGEDDQEQELDNSSATSLMSLGATDALKRYQITEGRVWEETEVILINTRRIRELIEFGRVQHHSDFDDDDSEEDAVERDEDIKKNLYPTLVTHANGLITVLGEFLECVSSIQRLVGALKSQRESEDGERNDGVQVPASGFSLNNTINSPIAGFMSEDPRPVMHLDPVLMRKLKRKTPFKSIAEKMRRSFSDFAKRSTNSLLTIFPPLGDGTNEGFHWDSYSDGEYDSEEWVATEMGSSIYGDDDGYPHTLSPPESPGIMSQKSQLRHRRLSSKDSSSLPEQYWPGSTRLGMSDDDLSPLNTASPLGAVGPLDLISGAQSISFERTVDTSNAQPHPGLPNARQGPQKSLDSLRETAESDAQQLQSFTSSKPGSREKRHSLLFHRRSSRQVPAYTTASISAPIPITSRPFSVYSSGSESQCSSRHNYKARPPKPPGVLPPMPPSPAHSYFKTEELMQETPGINQGPSGRTNSYLAARSISPQQVVPITLDSPFTRQTSIRMGMDRNRYSVKMPSDNVPNPAPVAAHSFPSAFWRRRSYNDTLERGWKALQHEPLHSSTSGDISNATSIRSSPRSADFSGDTNSSARLTSGDFLVPLFSKEISRSGSSGSRPGSGSSFSSIRSLSNKYGGRRHSSPLTLGAEKALSDALSRRASMSSQQSQQSGSLFSNKYNRYSVHMTPTLGEDQRQFATKQSKAVDQVEFIESETLSIPPRPRLFQRYGSHDGVMLRANESESQSTATTVAVAIEQQNQQHQQEQQQHQQQHGIAGTSRTLPEVSRRPASASRYGDMKRAWEILNLDVKRLNQYSHLRAYAKAYTSPNNHWALTHPNALRSATSPRVLHICENGVDVLVLEMFAGHLQIVAGLLENLIERLADQNAQDGEYVSCFLLSHSFFIDSEDLLDRLIARFHIQPRQGEIVYFEKWQKVIQCKILCVLQRWIQIQYEDFELNASLLKTLKNFLAVDVRAEGFDAEAECIEENISIRLSYWVAHEIVSIAGTKTRKQLIKKFIEVARLCRSLNNLHTAMFIVSALTSTPVRRLSSTWKMVSSRDTETLRQLEKLLDPSGNMRHYRQAMSEAEAPAIPFLPILLKDITFILDGNPTTIPSRVNVPDQTPPASSSSHSGSGTAGTSSEGSMSSFTPAAKTTTRMSAYPVTRAVVEEVSEAKSSTNPIAGATVGSLVNFDKFRQLVQYAENAVDMAKSVDYWFEPQLLRQARVFRPSSPSLHGQSTNYDIDSVHGSVQSYQGRSGTSSGASPLDSSRGALDHISEIVERRLVKASGLYGVQQRVIEVEFSTKSKSTSLWKGGVGVGGGGVGSIIGYGDNNGGGGAGGSVYGSTKGETVIRAVQGEEEYLMGLSLLCDPGR</sequence>
<feature type="region of interest" description="Disordered" evidence="3">
    <location>
        <begin position="1097"/>
        <end position="1132"/>
    </location>
</feature>
<dbReference type="PROSITE" id="PS50009">
    <property type="entry name" value="RASGEF_CAT"/>
    <property type="match status" value="1"/>
</dbReference>
<dbReference type="InterPro" id="IPR001895">
    <property type="entry name" value="RASGEF_cat_dom"/>
</dbReference>
<keyword evidence="7" id="KW-1185">Reference proteome</keyword>
<dbReference type="SMART" id="SM00147">
    <property type="entry name" value="RasGEF"/>
    <property type="match status" value="1"/>
</dbReference>
<feature type="compositionally biased region" description="Polar residues" evidence="3">
    <location>
        <begin position="312"/>
        <end position="329"/>
    </location>
</feature>
<dbReference type="Gene3D" id="1.10.840.10">
    <property type="entry name" value="Ras guanine-nucleotide exchange factors catalytic domain"/>
    <property type="match status" value="1"/>
</dbReference>
<feature type="region of interest" description="Disordered" evidence="3">
    <location>
        <begin position="1734"/>
        <end position="1753"/>
    </location>
</feature>
<dbReference type="InterPro" id="IPR008937">
    <property type="entry name" value="Ras-like_GEF"/>
</dbReference>
<dbReference type="GO" id="GO:0005886">
    <property type="term" value="C:plasma membrane"/>
    <property type="evidence" value="ECO:0007669"/>
    <property type="project" value="TreeGrafter"/>
</dbReference>
<feature type="domain" description="N-terminal Ras-GEF" evidence="5">
    <location>
        <begin position="1351"/>
        <end position="1479"/>
    </location>
</feature>
<dbReference type="SUPFAM" id="SSF48366">
    <property type="entry name" value="Ras GEF"/>
    <property type="match status" value="1"/>
</dbReference>
<dbReference type="Pfam" id="PF00618">
    <property type="entry name" value="RasGEF_N"/>
    <property type="match status" value="1"/>
</dbReference>
<feature type="compositionally biased region" description="Low complexity" evidence="3">
    <location>
        <begin position="1098"/>
        <end position="1119"/>
    </location>
</feature>
<proteinExistence type="predicted"/>
<gene>
    <name evidence="6" type="ORF">BGZ99_000235</name>
</gene>
<feature type="region of interest" description="Disordered" evidence="3">
    <location>
        <begin position="824"/>
        <end position="873"/>
    </location>
</feature>
<dbReference type="InterPro" id="IPR036964">
    <property type="entry name" value="RASGEF_cat_dom_sf"/>
</dbReference>
<evidence type="ECO:0000259" key="5">
    <source>
        <dbReference type="PROSITE" id="PS50212"/>
    </source>
</evidence>
<evidence type="ECO:0000313" key="7">
    <source>
        <dbReference type="Proteomes" id="UP000738325"/>
    </source>
</evidence>
<dbReference type="GO" id="GO:0005085">
    <property type="term" value="F:guanyl-nucleotide exchange factor activity"/>
    <property type="evidence" value="ECO:0007669"/>
    <property type="project" value="UniProtKB-KW"/>
</dbReference>
<dbReference type="InterPro" id="IPR023578">
    <property type="entry name" value="Ras_GEF_dom_sf"/>
</dbReference>
<evidence type="ECO:0000256" key="3">
    <source>
        <dbReference type="SAM" id="MobiDB-lite"/>
    </source>
</evidence>
<protein>
    <submittedName>
        <fullName evidence="6">Uncharacterized protein</fullName>
    </submittedName>
</protein>
<dbReference type="PANTHER" id="PTHR23113:SF368">
    <property type="entry name" value="CELL DIVISION CONTROL PROTEIN 25"/>
    <property type="match status" value="1"/>
</dbReference>
<feature type="region of interest" description="Disordered" evidence="3">
    <location>
        <begin position="1599"/>
        <end position="1639"/>
    </location>
</feature>
<feature type="region of interest" description="Disordered" evidence="3">
    <location>
        <begin position="153"/>
        <end position="177"/>
    </location>
</feature>
<feature type="region of interest" description="Disordered" evidence="3">
    <location>
        <begin position="308"/>
        <end position="383"/>
    </location>
</feature>
<name>A0A9P6RQN8_9FUNG</name>
<feature type="region of interest" description="Disordered" evidence="3">
    <location>
        <begin position="1047"/>
        <end position="1078"/>
    </location>
</feature>
<feature type="region of interest" description="Disordered" evidence="3">
    <location>
        <begin position="1242"/>
        <end position="1277"/>
    </location>
</feature>
<dbReference type="Pfam" id="PF00617">
    <property type="entry name" value="RasGEF"/>
    <property type="match status" value="1"/>
</dbReference>
<feature type="compositionally biased region" description="Pro residues" evidence="3">
    <location>
        <begin position="927"/>
        <end position="937"/>
    </location>
</feature>
<organism evidence="6 7">
    <name type="scientific">Dissophora globulifera</name>
    <dbReference type="NCBI Taxonomy" id="979702"/>
    <lineage>
        <taxon>Eukaryota</taxon>
        <taxon>Fungi</taxon>
        <taxon>Fungi incertae sedis</taxon>
        <taxon>Mucoromycota</taxon>
        <taxon>Mortierellomycotina</taxon>
        <taxon>Mortierellomycetes</taxon>
        <taxon>Mortierellales</taxon>
        <taxon>Mortierellaceae</taxon>
        <taxon>Dissophora</taxon>
    </lineage>
</organism>
<evidence type="ECO:0000259" key="4">
    <source>
        <dbReference type="PROSITE" id="PS50009"/>
    </source>
</evidence>
<evidence type="ECO:0000313" key="6">
    <source>
        <dbReference type="EMBL" id="KAG0325715.1"/>
    </source>
</evidence>
<evidence type="ECO:0000256" key="2">
    <source>
        <dbReference type="PROSITE-ProRule" id="PRU00168"/>
    </source>
</evidence>
<feature type="compositionally biased region" description="Low complexity" evidence="3">
    <location>
        <begin position="196"/>
        <end position="213"/>
    </location>
</feature>
<feature type="compositionally biased region" description="Low complexity" evidence="3">
    <location>
        <begin position="1242"/>
        <end position="1258"/>
    </location>
</feature>
<dbReference type="InterPro" id="IPR000651">
    <property type="entry name" value="Ras-like_Gua-exchang_fac_N"/>
</dbReference>
<evidence type="ECO:0000256" key="1">
    <source>
        <dbReference type="ARBA" id="ARBA00022658"/>
    </source>
</evidence>
<dbReference type="Gene3D" id="1.20.870.10">
    <property type="entry name" value="Son of sevenless (SoS) protein Chain: S domain 1"/>
    <property type="match status" value="1"/>
</dbReference>
<dbReference type="PANTHER" id="PTHR23113">
    <property type="entry name" value="GUANINE NUCLEOTIDE EXCHANGE FACTOR"/>
    <property type="match status" value="1"/>
</dbReference>
<feature type="region of interest" description="Disordered" evidence="3">
    <location>
        <begin position="196"/>
        <end position="225"/>
    </location>
</feature>
<accession>A0A9P6RQN8</accession>
<dbReference type="Proteomes" id="UP000738325">
    <property type="component" value="Unassembled WGS sequence"/>
</dbReference>
<comment type="caution">
    <text evidence="6">The sequence shown here is derived from an EMBL/GenBank/DDBJ whole genome shotgun (WGS) entry which is preliminary data.</text>
</comment>
<feature type="compositionally biased region" description="Low complexity" evidence="3">
    <location>
        <begin position="1611"/>
        <end position="1631"/>
    </location>
</feature>
<feature type="compositionally biased region" description="Polar residues" evidence="3">
    <location>
        <begin position="167"/>
        <end position="176"/>
    </location>
</feature>
<feature type="compositionally biased region" description="Low complexity" evidence="3">
    <location>
        <begin position="372"/>
        <end position="383"/>
    </location>
</feature>
<feature type="compositionally biased region" description="Polar residues" evidence="3">
    <location>
        <begin position="1050"/>
        <end position="1078"/>
    </location>
</feature>
<feature type="region of interest" description="Disordered" evidence="3">
    <location>
        <begin position="906"/>
        <end position="937"/>
    </location>
</feature>
<feature type="compositionally biased region" description="Polar residues" evidence="3">
    <location>
        <begin position="349"/>
        <end position="367"/>
    </location>
</feature>
<keyword evidence="1 2" id="KW-0344">Guanine-nucleotide releasing factor</keyword>
<feature type="compositionally biased region" description="Polar residues" evidence="3">
    <location>
        <begin position="906"/>
        <end position="919"/>
    </location>
</feature>
<dbReference type="CDD" id="cd06224">
    <property type="entry name" value="REM"/>
    <property type="match status" value="1"/>
</dbReference>
<dbReference type="EMBL" id="JAAAIP010000103">
    <property type="protein sequence ID" value="KAG0325715.1"/>
    <property type="molecule type" value="Genomic_DNA"/>
</dbReference>